<name>A0A1L7WQX7_9HELO</name>
<dbReference type="Proteomes" id="UP000184330">
    <property type="component" value="Unassembled WGS sequence"/>
</dbReference>
<sequence length="332" mass="37114">MAQRQHVVQGTGSIKNEKHNIPTSVTSASITPLLPAQNIDEGSLVSDLVASEPEKEVEKQAYDKFTLFGKLPIELRLKIWDECMPGPRVIEVLWNEARGYYATIGTPAILHACTESRGHTLKEYTSMVVDQRVHSSDDDSDEAKSLLADGTVTNLPTIPFGAYINFDRDMVYFFIGAAGRTLYDAKVNWFLTNIDTNAISKLQHVAMDYPTTYDRLPRSIISRFHELGSLAIVARDNCMPWHFNVGPSRALYRPAIGTNQISGKDAVEVYRWNTSLERVTAFARCPSRCWGKLLKTAEPALRHSLVKNGAVETMVKNLEFPVLEIIRGEASK</sequence>
<dbReference type="Pfam" id="PF20150">
    <property type="entry name" value="2EXR"/>
    <property type="match status" value="1"/>
</dbReference>
<dbReference type="InterPro" id="IPR045518">
    <property type="entry name" value="2EXR"/>
</dbReference>
<evidence type="ECO:0000313" key="2">
    <source>
        <dbReference type="EMBL" id="CZR55174.1"/>
    </source>
</evidence>
<gene>
    <name evidence="2" type="ORF">PAC_05060</name>
</gene>
<dbReference type="EMBL" id="FJOG01000006">
    <property type="protein sequence ID" value="CZR55174.1"/>
    <property type="molecule type" value="Genomic_DNA"/>
</dbReference>
<accession>A0A1L7WQX7</accession>
<feature type="domain" description="2EXR" evidence="1">
    <location>
        <begin position="65"/>
        <end position="171"/>
    </location>
</feature>
<evidence type="ECO:0000313" key="3">
    <source>
        <dbReference type="Proteomes" id="UP000184330"/>
    </source>
</evidence>
<evidence type="ECO:0000259" key="1">
    <source>
        <dbReference type="Pfam" id="PF20150"/>
    </source>
</evidence>
<dbReference type="OrthoDB" id="3564546at2759"/>
<protein>
    <recommendedName>
        <fullName evidence="1">2EXR domain-containing protein</fullName>
    </recommendedName>
</protein>
<dbReference type="PANTHER" id="PTHR35910">
    <property type="entry name" value="2EXR DOMAIN-CONTAINING PROTEIN"/>
    <property type="match status" value="1"/>
</dbReference>
<dbReference type="AlphaFoldDB" id="A0A1L7WQX7"/>
<dbReference type="PANTHER" id="PTHR35910:SF6">
    <property type="entry name" value="2EXR DOMAIN-CONTAINING PROTEIN"/>
    <property type="match status" value="1"/>
</dbReference>
<keyword evidence="3" id="KW-1185">Reference proteome</keyword>
<organism evidence="2 3">
    <name type="scientific">Phialocephala subalpina</name>
    <dbReference type="NCBI Taxonomy" id="576137"/>
    <lineage>
        <taxon>Eukaryota</taxon>
        <taxon>Fungi</taxon>
        <taxon>Dikarya</taxon>
        <taxon>Ascomycota</taxon>
        <taxon>Pezizomycotina</taxon>
        <taxon>Leotiomycetes</taxon>
        <taxon>Helotiales</taxon>
        <taxon>Mollisiaceae</taxon>
        <taxon>Phialocephala</taxon>
        <taxon>Phialocephala fortinii species complex</taxon>
    </lineage>
</organism>
<proteinExistence type="predicted"/>
<reference evidence="2 3" key="1">
    <citation type="submission" date="2016-03" db="EMBL/GenBank/DDBJ databases">
        <authorList>
            <person name="Ploux O."/>
        </authorList>
    </citation>
    <scope>NUCLEOTIDE SEQUENCE [LARGE SCALE GENOMIC DNA]</scope>
    <source>
        <strain evidence="2 3">UAMH 11012</strain>
    </source>
</reference>